<feature type="compositionally biased region" description="Polar residues" evidence="1">
    <location>
        <begin position="76"/>
        <end position="86"/>
    </location>
</feature>
<gene>
    <name evidence="4" type="primary">LOC110804702</name>
</gene>
<feature type="compositionally biased region" description="Basic and acidic residues" evidence="1">
    <location>
        <begin position="1704"/>
        <end position="1733"/>
    </location>
</feature>
<feature type="compositionally biased region" description="Polar residues" evidence="1">
    <location>
        <begin position="1770"/>
        <end position="1786"/>
    </location>
</feature>
<feature type="region of interest" description="Disordered" evidence="1">
    <location>
        <begin position="1"/>
        <end position="126"/>
    </location>
</feature>
<dbReference type="GeneID" id="110804702"/>
<feature type="region of interest" description="Disordered" evidence="1">
    <location>
        <begin position="474"/>
        <end position="513"/>
    </location>
</feature>
<feature type="region of interest" description="Disordered" evidence="1">
    <location>
        <begin position="1447"/>
        <end position="1486"/>
    </location>
</feature>
<name>A0A9R0JDH1_SPIOL</name>
<feature type="region of interest" description="Disordered" evidence="1">
    <location>
        <begin position="2058"/>
        <end position="2077"/>
    </location>
</feature>
<dbReference type="Proteomes" id="UP000813463">
    <property type="component" value="Chromosome 1"/>
</dbReference>
<feature type="compositionally biased region" description="Basic and acidic residues" evidence="1">
    <location>
        <begin position="33"/>
        <end position="43"/>
    </location>
</feature>
<feature type="domain" description="Calmodulin-binding" evidence="2">
    <location>
        <begin position="1925"/>
        <end position="2037"/>
    </location>
</feature>
<feature type="compositionally biased region" description="Polar residues" evidence="1">
    <location>
        <begin position="2442"/>
        <end position="2458"/>
    </location>
</feature>
<feature type="region of interest" description="Disordered" evidence="1">
    <location>
        <begin position="199"/>
        <end position="288"/>
    </location>
</feature>
<reference evidence="4" key="2">
    <citation type="submission" date="2025-08" db="UniProtKB">
        <authorList>
            <consortium name="RefSeq"/>
        </authorList>
    </citation>
    <scope>IDENTIFICATION</scope>
    <source>
        <tissue evidence="4">Leaf</tissue>
    </source>
</reference>
<feature type="region of interest" description="Disordered" evidence="1">
    <location>
        <begin position="1390"/>
        <end position="1418"/>
    </location>
</feature>
<proteinExistence type="predicted"/>
<dbReference type="GO" id="GO:0005516">
    <property type="term" value="F:calmodulin binding"/>
    <property type="evidence" value="ECO:0007669"/>
    <property type="project" value="InterPro"/>
</dbReference>
<feature type="region of interest" description="Disordered" evidence="1">
    <location>
        <begin position="1762"/>
        <end position="1788"/>
    </location>
</feature>
<feature type="region of interest" description="Disordered" evidence="1">
    <location>
        <begin position="305"/>
        <end position="337"/>
    </location>
</feature>
<feature type="compositionally biased region" description="Basic and acidic residues" evidence="1">
    <location>
        <begin position="1066"/>
        <end position="1078"/>
    </location>
</feature>
<feature type="compositionally biased region" description="Low complexity" evidence="1">
    <location>
        <begin position="91"/>
        <end position="125"/>
    </location>
</feature>
<feature type="region of interest" description="Disordered" evidence="1">
    <location>
        <begin position="1047"/>
        <end position="1085"/>
    </location>
</feature>
<feature type="compositionally biased region" description="Basic residues" evidence="1">
    <location>
        <begin position="228"/>
        <end position="247"/>
    </location>
</feature>
<feature type="compositionally biased region" description="Basic and acidic residues" evidence="1">
    <location>
        <begin position="11"/>
        <end position="20"/>
    </location>
</feature>
<dbReference type="PANTHER" id="PTHR33923">
    <property type="entry name" value="CALMODULIN-BINDING PROTEIN-RELATED"/>
    <property type="match status" value="1"/>
</dbReference>
<feature type="compositionally biased region" description="Polar residues" evidence="1">
    <location>
        <begin position="1"/>
        <end position="10"/>
    </location>
</feature>
<organism evidence="3 4">
    <name type="scientific">Spinacia oleracea</name>
    <name type="common">Spinach</name>
    <dbReference type="NCBI Taxonomy" id="3562"/>
    <lineage>
        <taxon>Eukaryota</taxon>
        <taxon>Viridiplantae</taxon>
        <taxon>Streptophyta</taxon>
        <taxon>Embryophyta</taxon>
        <taxon>Tracheophyta</taxon>
        <taxon>Spermatophyta</taxon>
        <taxon>Magnoliopsida</taxon>
        <taxon>eudicotyledons</taxon>
        <taxon>Gunneridae</taxon>
        <taxon>Pentapetalae</taxon>
        <taxon>Caryophyllales</taxon>
        <taxon>Chenopodiaceae</taxon>
        <taxon>Chenopodioideae</taxon>
        <taxon>Anserineae</taxon>
        <taxon>Spinacia</taxon>
    </lineage>
</organism>
<feature type="domain" description="Calmodulin-binding" evidence="2">
    <location>
        <begin position="2471"/>
        <end position="2588"/>
    </location>
</feature>
<feature type="compositionally biased region" description="Basic and acidic residues" evidence="1">
    <location>
        <begin position="487"/>
        <end position="498"/>
    </location>
</feature>
<dbReference type="PANTHER" id="PTHR33923:SF3">
    <property type="entry name" value="CALMODULIN BINDING PROTEIN PICBP"/>
    <property type="match status" value="1"/>
</dbReference>
<feature type="compositionally biased region" description="Polar residues" evidence="1">
    <location>
        <begin position="1462"/>
        <end position="1478"/>
    </location>
</feature>
<feature type="compositionally biased region" description="Basic and acidic residues" evidence="1">
    <location>
        <begin position="1550"/>
        <end position="1573"/>
    </location>
</feature>
<dbReference type="InterPro" id="IPR044681">
    <property type="entry name" value="PICBP-like"/>
</dbReference>
<feature type="compositionally biased region" description="Low complexity" evidence="1">
    <location>
        <begin position="51"/>
        <end position="75"/>
    </location>
</feature>
<feature type="compositionally biased region" description="Basic and acidic residues" evidence="1">
    <location>
        <begin position="277"/>
        <end position="288"/>
    </location>
</feature>
<feature type="region of interest" description="Disordered" evidence="1">
    <location>
        <begin position="2252"/>
        <end position="2281"/>
    </location>
</feature>
<feature type="compositionally biased region" description="Polar residues" evidence="1">
    <location>
        <begin position="1394"/>
        <end position="1412"/>
    </location>
</feature>
<sequence>MAIRTFSAQKSYREGGTESRKKLKKVRSVKVANLDRLRLSMRREKSRFHRSVVSSSDDATGTSGSSSVAISGTSSPNYMKATTSWSARKGSVQTSSGNLQSSSASNGDSRPSSAKSASKLSKVSVQECSDPAGVNIPVRIKAEKSLKRVPSLKHSKKLSSKKSMKIRTRYSQFPDVGINPEEMLDFGILGFQDNTEIDPESLNVSASHGQDSSGKVGAKQKGILERSRSRKMTRLRSIRSSKGKQRPQPRLSGGATELMSYEAEVSNAEPRYMKSTRSQETRMSDKCLTRTSSLRPLRILAKIPSLRPKRSKLRKRPQATPLSRKGVDRATCSSVLKRTEFPDDSELHSRGQEAEGTSSFHLCPYSYCSIHGHRHHTPSQPIKEFISAKRRLFSNKKGEKSESQYRGEVEHYTSAAESDHSRQTVSAESYALQEVMNVSTKNALEAEEDGIDFLIKIYAKPRKQWATDGKLSKDDEALHGSTYDQISVRDYDGKHAETPSETSEPEETQEALNDNKQEKNEIFRVCNNCPSNKFQQQNLNIAAISLPSELPDDGPNSAPTNRTIYPSIAEEDPLNSSKDPLYFASRDSAVGPGGDLINILSDKQKYTSMWQLIHQQLVSSEASTNEAQDIIQADEKESGDGHTCHEMSNLNLELSKNSNNLKEDVDDQVAKTEKLGLQQTAAIKLVQEALNAILQHDAESFHQQPNPVQEMANSFVRERISTPTTSIEENCSKGGEIDGKVTGKGSAEKQQQTGKRSLQKEPDEQKSSGKQMSKSFSKLRKLFVTAKFIKAMERLKKINPRKPQYLSAEPTSENESIYLRHLSMNERKNTEEWMLDNALRQVISRLDPDQQRRVTQLVEAFEIFTPEQKEKSNRAVTHVSAPGSKLAIPMMVEKKQFLEPVQDTLSSNEQFLQKKDDGALVSQKAANEENCSREENEYQTNTTGDKILLESDETSISDSTSVFSEKSSTFVDGNTGNGEPINTLSFTSQFPTEDSEVSLTGDMTSIFFNKQQYTGMWNLIYQHVSNEASVDEKQGTIGFNEENLGDTINCQQKNDKDSIPGSYNMDQKEDHDNQKEASENSELDQSAAIKLVKEALSAILKRYDQPPHLQSIPDHQKAADDARDLYISTPTPATEENSIEGGKSAELEKHAYIDLEEKLHHVKNTSLPVQQQVESDELKTPQRKMSNSLSKLKKAIATTRFIKAMERLTKSSPRKSQNLHSETTSGEERVYLRHRSMDGKKKGEEWMLDYALKQVISKLDPDQQRRVALLVEAFETVHPEQREKRISCYPSKDSVLATSTNEVKECYLESQQKRSISVEQVPQKQDNGIPLPSGDAFLERSLQEHHNQPRSLADDIIPQQTNEIAISKSTPESSEDSSRIVSKVGTPEKLSIQDEGTGTNFEFPSPFPTGNSEVRPDGNMATILSDKRKYTSMWNLIHQHVLSNEATTAGKQEVKDEEQGDDTNTFQTINDSDSTQSTELKKSKVDEDNQNGVFDQSAAINLVKEAIDAILKCHKQKSDQRPSQDHGRGADSAKILCNTTALASTQENSEGERVEKQRNSEPEQKIKEVEKASDPLQQKAEPNEANKGHTKMSKSLSKLKKAIVTTKFIKAMERLRKISPRKPRYLSPEVASEEERVYLRHLSINERKNDEEWMLDYALRKVLSNLAPDQQRKVALLVEAFETVPEQKNIGYLTKPDTISENAADEKGIPESKHDSSTSYDDDIRPMHNDRLDMLGNGSTLDKSAQEDHSIKFSNLREQLSPKILDSDDSNLNIRHQPSSKGSPNSDPLCILTVRKEETDVNPIHETFQHANEFEQENKANKAEGIFCDKRKNSGMWHLIYQHAKSVGAAEAGSKLSERLTREDQVNRGGESFETNADVDADDSDGSSVTSELTENDAIKLVREAITDILDAPLEVEDELTSSYRTADSEEGEREFVEGNPKRSLFRGYSKLRKIIICNKFIKAMEKTQKFNPQTGRALNSDSVATNAQLKTCALGERKGMDEWMLDNVLQKVISGLAPVQQKRVSLLVEAFERVNPDPEGREKGLCYFKTEFPDTISSEGDTKEKEDTVSTDSSQNSKFPCGFDLKLDRSPISSPKVVTERVLQEFHEDRSPGLTKEYVSDGQSWRSGDPCNITAATSDAIRIPSDTCKDVTEMYGKDAPGVSLEERTKSRNEIGAQVEEITSIGELKVGNTVLASKLAKKLPQPVESQDEWNYSVQHSRFSEKSTGLWGLILQHVSTDMLEKSEAPETVEINANAEGGSSSTKVSERKTDDSSQLCSSQEEITNFRDEIGAQVEEITSIGELEVGNTLFASKLAKKPPRPIESEDEGNYSAKSSRSSEISTGLWGLILQHVSTDMLEKNEVPETTEINANAEGGSSSTKVAERKTDDSSEPSSRVKSCRDMGVQTPTSFEFEENEAIKLVEEAVEEILLLQDQICDAESMTSSTTSEQGVYSQNNGDVKERSPVDTEIASASTSLHSVATLEEEKTSSRENLPNSYSTLSKVVLCKRFVKAMNKMRKLKAQQAQDLSQSPHSQEGNPSLRQISTSKKASWEEGMLDNALQKVIGNLAPAKKQRVALLVQAFETVGSQPEPVNSWRGKKLVS</sequence>
<feature type="compositionally biased region" description="Polar residues" evidence="1">
    <location>
        <begin position="2367"/>
        <end position="2381"/>
    </location>
</feature>
<evidence type="ECO:0000259" key="2">
    <source>
        <dbReference type="SMART" id="SM01054"/>
    </source>
</evidence>
<feature type="region of interest" description="Disordered" evidence="1">
    <location>
        <begin position="2365"/>
        <end position="2403"/>
    </location>
</feature>
<evidence type="ECO:0000256" key="1">
    <source>
        <dbReference type="SAM" id="MobiDB-lite"/>
    </source>
</evidence>
<feature type="compositionally biased region" description="Polar residues" evidence="1">
    <location>
        <begin position="202"/>
        <end position="213"/>
    </location>
</feature>
<keyword evidence="3" id="KW-1185">Reference proteome</keyword>
<feature type="domain" description="Calmodulin-binding" evidence="2">
    <location>
        <begin position="1169"/>
        <end position="1279"/>
    </location>
</feature>
<feature type="region of interest" description="Disordered" evidence="1">
    <location>
        <begin position="1164"/>
        <end position="1188"/>
    </location>
</feature>
<protein>
    <submittedName>
        <fullName evidence="4">Calmodulin binding protein PICBP isoform X2</fullName>
    </submittedName>
</protein>
<feature type="region of interest" description="Disordered" evidence="1">
    <location>
        <begin position="723"/>
        <end position="774"/>
    </location>
</feature>
<feature type="compositionally biased region" description="Basic and acidic residues" evidence="1">
    <location>
        <begin position="758"/>
        <end position="767"/>
    </location>
</feature>
<dbReference type="InterPro" id="IPR012417">
    <property type="entry name" value="CaM-bd_dom_pln"/>
</dbReference>
<feature type="domain" description="Calmodulin-binding" evidence="2">
    <location>
        <begin position="1579"/>
        <end position="1686"/>
    </location>
</feature>
<accession>A0A9R0JDH1</accession>
<feature type="domain" description="Calmodulin-binding" evidence="2">
    <location>
        <begin position="748"/>
        <end position="866"/>
    </location>
</feature>
<feature type="compositionally biased region" description="Polar residues" evidence="1">
    <location>
        <begin position="1164"/>
        <end position="1173"/>
    </location>
</feature>
<feature type="region of interest" description="Disordered" evidence="1">
    <location>
        <begin position="2442"/>
        <end position="2495"/>
    </location>
</feature>
<feature type="region of interest" description="Disordered" evidence="1">
    <location>
        <begin position="1542"/>
        <end position="1595"/>
    </location>
</feature>
<feature type="region of interest" description="Disordered" evidence="1">
    <location>
        <begin position="1858"/>
        <end position="1892"/>
    </location>
</feature>
<dbReference type="Pfam" id="PF07839">
    <property type="entry name" value="CaM_binding"/>
    <property type="match status" value="5"/>
</dbReference>
<feature type="region of interest" description="Disordered" evidence="1">
    <location>
        <begin position="2316"/>
        <end position="2336"/>
    </location>
</feature>
<feature type="region of interest" description="Disordered" evidence="1">
    <location>
        <begin position="1695"/>
        <end position="1747"/>
    </location>
</feature>
<evidence type="ECO:0000313" key="3">
    <source>
        <dbReference type="Proteomes" id="UP000813463"/>
    </source>
</evidence>
<dbReference type="SMART" id="SM01054">
    <property type="entry name" value="CaM_binding"/>
    <property type="match status" value="5"/>
</dbReference>
<reference evidence="3" key="1">
    <citation type="journal article" date="2021" name="Nat. Commun.">
        <title>Genomic analyses provide insights into spinach domestication and the genetic basis of agronomic traits.</title>
        <authorList>
            <person name="Cai X."/>
            <person name="Sun X."/>
            <person name="Xu C."/>
            <person name="Sun H."/>
            <person name="Wang X."/>
            <person name="Ge C."/>
            <person name="Zhang Z."/>
            <person name="Wang Q."/>
            <person name="Fei Z."/>
            <person name="Jiao C."/>
            <person name="Wang Q."/>
        </authorList>
    </citation>
    <scope>NUCLEOTIDE SEQUENCE [LARGE SCALE GENOMIC DNA]</scope>
    <source>
        <strain evidence="3">cv. Varoflay</strain>
    </source>
</reference>
<evidence type="ECO:0000313" key="4">
    <source>
        <dbReference type="RefSeq" id="XP_021866007.2"/>
    </source>
</evidence>
<feature type="compositionally biased region" description="Basic residues" evidence="1">
    <location>
        <begin position="307"/>
        <end position="317"/>
    </location>
</feature>
<feature type="compositionally biased region" description="Polar residues" evidence="1">
    <location>
        <begin position="2523"/>
        <end position="2549"/>
    </location>
</feature>
<feature type="region of interest" description="Disordered" evidence="1">
    <location>
        <begin position="2521"/>
        <end position="2549"/>
    </location>
</feature>
<dbReference type="RefSeq" id="XP_021866007.2">
    <property type="nucleotide sequence ID" value="XM_022010315.2"/>
</dbReference>